<proteinExistence type="inferred from homology"/>
<reference evidence="7" key="1">
    <citation type="submission" date="2020-10" db="EMBL/GenBank/DDBJ databases">
        <authorList>
            <person name="Gilroy R."/>
        </authorList>
    </citation>
    <scope>NUCLEOTIDE SEQUENCE</scope>
    <source>
        <strain evidence="7">ChiHjej12B11-7776</strain>
    </source>
</reference>
<keyword evidence="2 6" id="KW-0698">rRNA processing</keyword>
<dbReference type="InterPro" id="IPR002903">
    <property type="entry name" value="RsmH"/>
</dbReference>
<dbReference type="PANTHER" id="PTHR11265">
    <property type="entry name" value="S-ADENOSYL-METHYLTRANSFERASE MRAW"/>
    <property type="match status" value="1"/>
</dbReference>
<evidence type="ECO:0000256" key="3">
    <source>
        <dbReference type="ARBA" id="ARBA00022603"/>
    </source>
</evidence>
<keyword evidence="3 6" id="KW-0489">Methyltransferase</keyword>
<evidence type="ECO:0000313" key="7">
    <source>
        <dbReference type="EMBL" id="HIU90628.1"/>
    </source>
</evidence>
<protein>
    <recommendedName>
        <fullName evidence="6">Ribosomal RNA small subunit methyltransferase H</fullName>
        <ecNumber evidence="6">2.1.1.199</ecNumber>
    </recommendedName>
    <alternativeName>
        <fullName evidence="6">16S rRNA m(4)C1402 methyltransferase</fullName>
    </alternativeName>
    <alternativeName>
        <fullName evidence="6">rRNA (cytosine-N(4)-)-methyltransferase RsmH</fullName>
    </alternativeName>
</protein>
<sequence>MIFSHKPVLLDECIQALDIKPNGIYVDCTCGGGGHSSEILKRLEGGRLICIDKDEEALNACRQRLCSPNVTLVHSDFKRAAEVLDELNVSSVDGFLADLGVSSYQIDNAERGFSYMAKQAPLDMRMDGSQKLSAGDVVNGYSEQQLYDVIRTYGEEKFASSIAKNIVAYRSESPIETCGTLVEIIEKSIPKGAQKGGHPAKRTFQALRIEVNGELTGLRQALETMAKRLSSGGRLAVITFHSLEDRIVKQTFAQLATDCICPPGLPVCVCGHKAEGEVVTKKPIVPSERELQNNSRSQSAKLRVFRKY</sequence>
<dbReference type="GO" id="GO:0071424">
    <property type="term" value="F:rRNA (cytosine-N4-)-methyltransferase activity"/>
    <property type="evidence" value="ECO:0007669"/>
    <property type="project" value="UniProtKB-UniRule"/>
</dbReference>
<dbReference type="InterPro" id="IPR029063">
    <property type="entry name" value="SAM-dependent_MTases_sf"/>
</dbReference>
<dbReference type="SUPFAM" id="SSF53335">
    <property type="entry name" value="S-adenosyl-L-methionine-dependent methyltransferases"/>
    <property type="match status" value="1"/>
</dbReference>
<dbReference type="CDD" id="cd02440">
    <property type="entry name" value="AdoMet_MTases"/>
    <property type="match status" value="1"/>
</dbReference>
<dbReference type="NCBIfam" id="TIGR00006">
    <property type="entry name" value="16S rRNA (cytosine(1402)-N(4))-methyltransferase RsmH"/>
    <property type="match status" value="1"/>
</dbReference>
<keyword evidence="6" id="KW-0963">Cytoplasm</keyword>
<dbReference type="HAMAP" id="MF_01007">
    <property type="entry name" value="16SrRNA_methyltr_H"/>
    <property type="match status" value="1"/>
</dbReference>
<dbReference type="Pfam" id="PF01795">
    <property type="entry name" value="Methyltransf_5"/>
    <property type="match status" value="1"/>
</dbReference>
<comment type="catalytic activity">
    <reaction evidence="6">
        <text>cytidine(1402) in 16S rRNA + S-adenosyl-L-methionine = N(4)-methylcytidine(1402) in 16S rRNA + S-adenosyl-L-homocysteine + H(+)</text>
        <dbReference type="Rhea" id="RHEA:42928"/>
        <dbReference type="Rhea" id="RHEA-COMP:10286"/>
        <dbReference type="Rhea" id="RHEA-COMP:10287"/>
        <dbReference type="ChEBI" id="CHEBI:15378"/>
        <dbReference type="ChEBI" id="CHEBI:57856"/>
        <dbReference type="ChEBI" id="CHEBI:59789"/>
        <dbReference type="ChEBI" id="CHEBI:74506"/>
        <dbReference type="ChEBI" id="CHEBI:82748"/>
        <dbReference type="EC" id="2.1.1.199"/>
    </reaction>
</comment>
<dbReference type="PANTHER" id="PTHR11265:SF0">
    <property type="entry name" value="12S RRNA N4-METHYLCYTIDINE METHYLTRANSFERASE"/>
    <property type="match status" value="1"/>
</dbReference>
<evidence type="ECO:0000256" key="2">
    <source>
        <dbReference type="ARBA" id="ARBA00022552"/>
    </source>
</evidence>
<accession>A0A9D1MWA4</accession>
<gene>
    <name evidence="6 7" type="primary">rsmH</name>
    <name evidence="7" type="ORF">IAC72_01245</name>
</gene>
<comment type="caution">
    <text evidence="7">The sequence shown here is derived from an EMBL/GenBank/DDBJ whole genome shotgun (WGS) entry which is preliminary data.</text>
</comment>
<dbReference type="SUPFAM" id="SSF81799">
    <property type="entry name" value="Putative methyltransferase TM0872, insert domain"/>
    <property type="match status" value="1"/>
</dbReference>
<comment type="similarity">
    <text evidence="1 6">Belongs to the methyltransferase superfamily. RsmH family.</text>
</comment>
<organism evidence="7 8">
    <name type="scientific">Candidatus Fimimonas merdipullorum</name>
    <dbReference type="NCBI Taxonomy" id="2840822"/>
    <lineage>
        <taxon>Bacteria</taxon>
        <taxon>Pseudomonadati</taxon>
        <taxon>Myxococcota</taxon>
        <taxon>Myxococcia</taxon>
        <taxon>Myxococcales</taxon>
        <taxon>Cystobacterineae</taxon>
        <taxon>Myxococcaceae</taxon>
        <taxon>Myxococcaceae incertae sedis</taxon>
        <taxon>Candidatus Fimimonas</taxon>
    </lineage>
</organism>
<dbReference type="GO" id="GO:0005737">
    <property type="term" value="C:cytoplasm"/>
    <property type="evidence" value="ECO:0007669"/>
    <property type="project" value="UniProtKB-SubCell"/>
</dbReference>
<keyword evidence="4 6" id="KW-0808">Transferase</keyword>
<dbReference type="Gene3D" id="1.10.150.170">
    <property type="entry name" value="Putative methyltransferase TM0872, insert domain"/>
    <property type="match status" value="1"/>
</dbReference>
<dbReference type="GO" id="GO:0070475">
    <property type="term" value="P:rRNA base methylation"/>
    <property type="evidence" value="ECO:0007669"/>
    <property type="project" value="UniProtKB-UniRule"/>
</dbReference>
<comment type="function">
    <text evidence="6">Specifically methylates the N4 position of cytidine in position 1402 (C1402) of 16S rRNA.</text>
</comment>
<dbReference type="PIRSF" id="PIRSF004486">
    <property type="entry name" value="MraW"/>
    <property type="match status" value="1"/>
</dbReference>
<name>A0A9D1MWA4_9BACT</name>
<evidence type="ECO:0000313" key="8">
    <source>
        <dbReference type="Proteomes" id="UP000886852"/>
    </source>
</evidence>
<dbReference type="EC" id="2.1.1.199" evidence="6"/>
<feature type="binding site" evidence="6">
    <location>
        <position position="77"/>
    </location>
    <ligand>
        <name>S-adenosyl-L-methionine</name>
        <dbReference type="ChEBI" id="CHEBI:59789"/>
    </ligand>
</feature>
<evidence type="ECO:0000256" key="5">
    <source>
        <dbReference type="ARBA" id="ARBA00022691"/>
    </source>
</evidence>
<feature type="binding site" evidence="6">
    <location>
        <position position="52"/>
    </location>
    <ligand>
        <name>S-adenosyl-L-methionine</name>
        <dbReference type="ChEBI" id="CHEBI:59789"/>
    </ligand>
</feature>
<evidence type="ECO:0000256" key="6">
    <source>
        <dbReference type="HAMAP-Rule" id="MF_01007"/>
    </source>
</evidence>
<dbReference type="AlphaFoldDB" id="A0A9D1MWA4"/>
<feature type="binding site" evidence="6">
    <location>
        <begin position="33"/>
        <end position="35"/>
    </location>
    <ligand>
        <name>S-adenosyl-L-methionine</name>
        <dbReference type="ChEBI" id="CHEBI:59789"/>
    </ligand>
</feature>
<dbReference type="EMBL" id="DVOC01000024">
    <property type="protein sequence ID" value="HIU90628.1"/>
    <property type="molecule type" value="Genomic_DNA"/>
</dbReference>
<keyword evidence="5 6" id="KW-0949">S-adenosyl-L-methionine</keyword>
<evidence type="ECO:0000256" key="4">
    <source>
        <dbReference type="ARBA" id="ARBA00022679"/>
    </source>
</evidence>
<evidence type="ECO:0000256" key="1">
    <source>
        <dbReference type="ARBA" id="ARBA00010396"/>
    </source>
</evidence>
<feature type="binding site" evidence="6">
    <location>
        <position position="105"/>
    </location>
    <ligand>
        <name>S-adenosyl-L-methionine</name>
        <dbReference type="ChEBI" id="CHEBI:59789"/>
    </ligand>
</feature>
<dbReference type="Gene3D" id="3.40.50.150">
    <property type="entry name" value="Vaccinia Virus protein VP39"/>
    <property type="match status" value="1"/>
</dbReference>
<dbReference type="Proteomes" id="UP000886852">
    <property type="component" value="Unassembled WGS sequence"/>
</dbReference>
<feature type="binding site" evidence="6">
    <location>
        <position position="98"/>
    </location>
    <ligand>
        <name>S-adenosyl-L-methionine</name>
        <dbReference type="ChEBI" id="CHEBI:59789"/>
    </ligand>
</feature>
<reference evidence="7" key="2">
    <citation type="journal article" date="2021" name="PeerJ">
        <title>Extensive microbial diversity within the chicken gut microbiome revealed by metagenomics and culture.</title>
        <authorList>
            <person name="Gilroy R."/>
            <person name="Ravi A."/>
            <person name="Getino M."/>
            <person name="Pursley I."/>
            <person name="Horton D.L."/>
            <person name="Alikhan N.F."/>
            <person name="Baker D."/>
            <person name="Gharbi K."/>
            <person name="Hall N."/>
            <person name="Watson M."/>
            <person name="Adriaenssens E.M."/>
            <person name="Foster-Nyarko E."/>
            <person name="Jarju S."/>
            <person name="Secka A."/>
            <person name="Antonio M."/>
            <person name="Oren A."/>
            <person name="Chaudhuri R.R."/>
            <person name="La Ragione R."/>
            <person name="Hildebrand F."/>
            <person name="Pallen M.J."/>
        </authorList>
    </citation>
    <scope>NUCLEOTIDE SEQUENCE</scope>
    <source>
        <strain evidence="7">ChiHjej12B11-7776</strain>
    </source>
</reference>
<dbReference type="InterPro" id="IPR023397">
    <property type="entry name" value="SAM-dep_MeTrfase_MraW_recog"/>
</dbReference>
<comment type="subcellular location">
    <subcellularLocation>
        <location evidence="6">Cytoplasm</location>
    </subcellularLocation>
</comment>